<dbReference type="EMBL" id="AP019840">
    <property type="protein sequence ID" value="BBM52097.1"/>
    <property type="molecule type" value="Genomic_DNA"/>
</dbReference>
<protein>
    <recommendedName>
        <fullName evidence="3">YARHG domain-containing protein</fullName>
    </recommendedName>
</protein>
<evidence type="ECO:0000256" key="1">
    <source>
        <dbReference type="SAM" id="MobiDB-lite"/>
    </source>
</evidence>
<feature type="transmembrane region" description="Helical" evidence="2">
    <location>
        <begin position="6"/>
        <end position="23"/>
    </location>
</feature>
<dbReference type="InterPro" id="IPR038434">
    <property type="entry name" value="YARHG_sf"/>
</dbReference>
<feature type="compositionally biased region" description="Low complexity" evidence="1">
    <location>
        <begin position="136"/>
        <end position="152"/>
    </location>
</feature>
<dbReference type="AlphaFoldDB" id="A0A510KLF9"/>
<name>A0A510KLF9_9FUSO</name>
<evidence type="ECO:0000313" key="4">
    <source>
        <dbReference type="EMBL" id="BBM52097.1"/>
    </source>
</evidence>
<organism evidence="4 5">
    <name type="scientific">Leptotrichia trevisanii</name>
    <dbReference type="NCBI Taxonomy" id="109328"/>
    <lineage>
        <taxon>Bacteria</taxon>
        <taxon>Fusobacteriati</taxon>
        <taxon>Fusobacteriota</taxon>
        <taxon>Fusobacteriia</taxon>
        <taxon>Fusobacteriales</taxon>
        <taxon>Leptotrichiaceae</taxon>
        <taxon>Leptotrichia</taxon>
    </lineage>
</organism>
<dbReference type="Proteomes" id="UP000321378">
    <property type="component" value="Chromosome"/>
</dbReference>
<evidence type="ECO:0000256" key="2">
    <source>
        <dbReference type="SAM" id="Phobius"/>
    </source>
</evidence>
<proteinExistence type="predicted"/>
<dbReference type="Gene3D" id="1.20.58.1690">
    <property type="match status" value="1"/>
</dbReference>
<evidence type="ECO:0000313" key="5">
    <source>
        <dbReference type="Proteomes" id="UP000321378"/>
    </source>
</evidence>
<keyword evidence="2" id="KW-1133">Transmembrane helix</keyword>
<feature type="transmembrane region" description="Helical" evidence="2">
    <location>
        <begin position="70"/>
        <end position="91"/>
    </location>
</feature>
<feature type="compositionally biased region" description="Polar residues" evidence="1">
    <location>
        <begin position="125"/>
        <end position="135"/>
    </location>
</feature>
<dbReference type="Pfam" id="PF13308">
    <property type="entry name" value="YARHG"/>
    <property type="match status" value="1"/>
</dbReference>
<gene>
    <name evidence="4" type="ORF">JMUB3935_1075</name>
</gene>
<dbReference type="RefSeq" id="WP_146996443.1">
    <property type="nucleotide sequence ID" value="NZ_AP019840.1"/>
</dbReference>
<feature type="transmembrane region" description="Helical" evidence="2">
    <location>
        <begin position="30"/>
        <end position="50"/>
    </location>
</feature>
<keyword evidence="2" id="KW-0812">Transmembrane</keyword>
<evidence type="ECO:0000259" key="3">
    <source>
        <dbReference type="SMART" id="SM01324"/>
    </source>
</evidence>
<keyword evidence="2" id="KW-0472">Membrane</keyword>
<dbReference type="InterPro" id="IPR025582">
    <property type="entry name" value="YARHG_dom"/>
</dbReference>
<sequence length="249" mass="28925">MNLIKIRHFAAILIAIFIVSPVIQSKYFLVILLSFILGIFLCIIVDKIKIFAMPDLIFGTPAQLLGKRIFWSFTIYIVPLMLLVFFINVTVNSSQSRRTKKVIPRNVYYNTPSSNLDSSNESSYEKTQNSNVSETSNNYNSDSNSSTNASINENTEIPELDLEDLNNLKYEVMDNENESAFNKYNKKELRILRNMIYAEKGYIFEDEELSSFFNNKSWYTPEISNQDDIQLDDYDKQFILKLKKYEGLN</sequence>
<dbReference type="SMART" id="SM01324">
    <property type="entry name" value="YARHG"/>
    <property type="match status" value="1"/>
</dbReference>
<feature type="compositionally biased region" description="Low complexity" evidence="1">
    <location>
        <begin position="113"/>
        <end position="122"/>
    </location>
</feature>
<accession>A0A510KLF9</accession>
<feature type="region of interest" description="Disordered" evidence="1">
    <location>
        <begin position="113"/>
        <end position="156"/>
    </location>
</feature>
<reference evidence="4 5" key="1">
    <citation type="submission" date="2019-07" db="EMBL/GenBank/DDBJ databases">
        <title>Complete Genome Sequence of Leptotrichia trevisanii Strain JMUB3935.</title>
        <authorList>
            <person name="Watanabe S."/>
            <person name="Cui L."/>
        </authorList>
    </citation>
    <scope>NUCLEOTIDE SEQUENCE [LARGE SCALE GENOMIC DNA]</scope>
    <source>
        <strain evidence="4 5">JMUB3935</strain>
    </source>
</reference>
<feature type="domain" description="YARHG" evidence="3">
    <location>
        <begin position="162"/>
        <end position="247"/>
    </location>
</feature>